<proteinExistence type="predicted"/>
<evidence type="ECO:0000313" key="3">
    <source>
        <dbReference type="Proteomes" id="UP000596742"/>
    </source>
</evidence>
<name>A0A8B6BXQ4_MYTGA</name>
<dbReference type="EMBL" id="UYJE01000895">
    <property type="protein sequence ID" value="VDH97459.1"/>
    <property type="molecule type" value="Genomic_DNA"/>
</dbReference>
<accession>A0A8B6BXQ4</accession>
<evidence type="ECO:0000313" key="2">
    <source>
        <dbReference type="EMBL" id="VDH97459.1"/>
    </source>
</evidence>
<feature type="region of interest" description="Disordered" evidence="1">
    <location>
        <begin position="1"/>
        <end position="31"/>
    </location>
</feature>
<dbReference type="OrthoDB" id="6083831at2759"/>
<feature type="compositionally biased region" description="Basic and acidic residues" evidence="1">
    <location>
        <begin position="1"/>
        <end position="20"/>
    </location>
</feature>
<gene>
    <name evidence="2" type="ORF">MGAL_10B090391</name>
</gene>
<dbReference type="AlphaFoldDB" id="A0A8B6BXQ4"/>
<reference evidence="2" key="1">
    <citation type="submission" date="2018-11" db="EMBL/GenBank/DDBJ databases">
        <authorList>
            <person name="Alioto T."/>
            <person name="Alioto T."/>
        </authorList>
    </citation>
    <scope>NUCLEOTIDE SEQUENCE</scope>
</reference>
<dbReference type="PANTHER" id="PTHR33066:SF2">
    <property type="entry name" value="FILAGGRIN-2-LIKE"/>
    <property type="match status" value="1"/>
</dbReference>
<keyword evidence="3" id="KW-1185">Reference proteome</keyword>
<protein>
    <submittedName>
        <fullName evidence="2">Uncharacterized protein</fullName>
    </submittedName>
</protein>
<evidence type="ECO:0000256" key="1">
    <source>
        <dbReference type="SAM" id="MobiDB-lite"/>
    </source>
</evidence>
<sequence length="393" mass="44531">MKEKTDRNKQLAEVLPDNRRVTLGSQLGKRKPTATVTSESTFVKKPKFDSNFKIPKKNFGEFKSSGKQTQATKPWIPVGGRLKHFIQEWESITDDQWVLKTLQEGLKLEFQETPHLTGIKHTSVNARNLPIILAEVEDLIEKNAIEIVPQAEIHQGFYSTLFSGSQENRRFKTCDKLETSQPVSEEATFQNGHFNKSFESSKAPRLGVVSRSERCISPYSSSQNTQKISTFLHTRQMLPICSSVFRSFSSTSSVHKNSYCSSSSSENPKHTPSNLFGRLVASECSRENANFRQRENTQSSDKTGIYSKSSKIFSYPITRDHLHRGIVQFQEGDSFSNYGKNFKVRNVSDKLNEGTQYGKRLSNVVGFDSVLHRIDPQCTPLYEAYPITSTSFL</sequence>
<comment type="caution">
    <text evidence="2">The sequence shown here is derived from an EMBL/GenBank/DDBJ whole genome shotgun (WGS) entry which is preliminary data.</text>
</comment>
<organism evidence="2 3">
    <name type="scientific">Mytilus galloprovincialis</name>
    <name type="common">Mediterranean mussel</name>
    <dbReference type="NCBI Taxonomy" id="29158"/>
    <lineage>
        <taxon>Eukaryota</taxon>
        <taxon>Metazoa</taxon>
        <taxon>Spiralia</taxon>
        <taxon>Lophotrochozoa</taxon>
        <taxon>Mollusca</taxon>
        <taxon>Bivalvia</taxon>
        <taxon>Autobranchia</taxon>
        <taxon>Pteriomorphia</taxon>
        <taxon>Mytilida</taxon>
        <taxon>Mytiloidea</taxon>
        <taxon>Mytilidae</taxon>
        <taxon>Mytilinae</taxon>
        <taxon>Mytilus</taxon>
    </lineage>
</organism>
<dbReference type="Proteomes" id="UP000596742">
    <property type="component" value="Unassembled WGS sequence"/>
</dbReference>
<dbReference type="PANTHER" id="PTHR33066">
    <property type="entry name" value="INTEGRASE_SAM-LIKE_N DOMAIN-CONTAINING PROTEIN"/>
    <property type="match status" value="1"/>
</dbReference>